<dbReference type="InterPro" id="IPR036249">
    <property type="entry name" value="Thioredoxin-like_sf"/>
</dbReference>
<name>A0A3B1AC19_9ZZZZ</name>
<keyword evidence="1" id="KW-0472">Membrane</keyword>
<protein>
    <recommendedName>
        <fullName evidence="2">Thioredoxin-like fold domain-containing protein</fullName>
    </recommendedName>
</protein>
<dbReference type="InterPro" id="IPR041737">
    <property type="entry name" value="SoxW"/>
</dbReference>
<sequence length="192" mass="22599">MSILNKLKFRKSVASPLVLFFAMLIPIMLISAWSTASTPRDPYKYFFNETWGDLPEEIAKAKKEGKSGVLVFFEMDECPFCHYMKQNVINQSEVQNYYRKHFLNIVVDIEGDVEMINFKGETVKQKDFAFKEHRVRATPVIAFFDLNGKRIHRHIGKTNGVQEFMWMGEYIVSGAYKDTPFIRYKRKMRDKE</sequence>
<evidence type="ECO:0000313" key="3">
    <source>
        <dbReference type="EMBL" id="VAW91354.1"/>
    </source>
</evidence>
<evidence type="ECO:0000256" key="1">
    <source>
        <dbReference type="SAM" id="Phobius"/>
    </source>
</evidence>
<proteinExistence type="predicted"/>
<organism evidence="3">
    <name type="scientific">hydrothermal vent metagenome</name>
    <dbReference type="NCBI Taxonomy" id="652676"/>
    <lineage>
        <taxon>unclassified sequences</taxon>
        <taxon>metagenomes</taxon>
        <taxon>ecological metagenomes</taxon>
    </lineage>
</organism>
<dbReference type="InterPro" id="IPR012336">
    <property type="entry name" value="Thioredoxin-like_fold"/>
</dbReference>
<feature type="domain" description="Thioredoxin-like fold" evidence="2">
    <location>
        <begin position="63"/>
        <end position="158"/>
    </location>
</feature>
<reference evidence="3" key="1">
    <citation type="submission" date="2018-06" db="EMBL/GenBank/DDBJ databases">
        <authorList>
            <person name="Zhirakovskaya E."/>
        </authorList>
    </citation>
    <scope>NUCLEOTIDE SEQUENCE</scope>
</reference>
<keyword evidence="1" id="KW-1133">Transmembrane helix</keyword>
<dbReference type="Pfam" id="PF13098">
    <property type="entry name" value="Thioredoxin_2"/>
    <property type="match status" value="1"/>
</dbReference>
<dbReference type="EMBL" id="UOFR01000010">
    <property type="protein sequence ID" value="VAW91354.1"/>
    <property type="molecule type" value="Genomic_DNA"/>
</dbReference>
<dbReference type="Gene3D" id="3.40.30.10">
    <property type="entry name" value="Glutaredoxin"/>
    <property type="match status" value="1"/>
</dbReference>
<feature type="transmembrane region" description="Helical" evidence="1">
    <location>
        <begin position="12"/>
        <end position="33"/>
    </location>
</feature>
<keyword evidence="1" id="KW-0812">Transmembrane</keyword>
<evidence type="ECO:0000259" key="2">
    <source>
        <dbReference type="Pfam" id="PF13098"/>
    </source>
</evidence>
<dbReference type="SUPFAM" id="SSF52833">
    <property type="entry name" value="Thioredoxin-like"/>
    <property type="match status" value="1"/>
</dbReference>
<gene>
    <name evidence="3" type="ORF">MNBD_GAMMA21-357</name>
</gene>
<dbReference type="CDD" id="cd02951">
    <property type="entry name" value="SoxW"/>
    <property type="match status" value="1"/>
</dbReference>
<accession>A0A3B1AC19</accession>
<dbReference type="AlphaFoldDB" id="A0A3B1AC19"/>